<evidence type="ECO:0000313" key="1">
    <source>
        <dbReference type="EMBL" id="MDO1447296.1"/>
    </source>
</evidence>
<gene>
    <name evidence="1" type="ORF">Q0590_13585</name>
</gene>
<dbReference type="Proteomes" id="UP001168528">
    <property type="component" value="Unassembled WGS sequence"/>
</dbReference>
<dbReference type="PANTHER" id="PTHR20905">
    <property type="entry name" value="N-ACETYLTRANSFERASE-RELATED"/>
    <property type="match status" value="1"/>
</dbReference>
<reference evidence="1" key="1">
    <citation type="submission" date="2023-07" db="EMBL/GenBank/DDBJ databases">
        <title>The genome sequence of Rhodocytophaga aerolata KACC 12507.</title>
        <authorList>
            <person name="Zhang X."/>
        </authorList>
    </citation>
    <scope>NUCLEOTIDE SEQUENCE</scope>
    <source>
        <strain evidence="1">KACC 12507</strain>
    </source>
</reference>
<dbReference type="RefSeq" id="WP_302038096.1">
    <property type="nucleotide sequence ID" value="NZ_JAUKPO010000006.1"/>
</dbReference>
<proteinExistence type="predicted"/>
<dbReference type="InterPro" id="IPR016181">
    <property type="entry name" value="Acyl_CoA_acyltransferase"/>
</dbReference>
<dbReference type="SUPFAM" id="SSF55729">
    <property type="entry name" value="Acyl-CoA N-acyltransferases (Nat)"/>
    <property type="match status" value="1"/>
</dbReference>
<comment type="caution">
    <text evidence="1">The sequence shown here is derived from an EMBL/GenBank/DDBJ whole genome shotgun (WGS) entry which is preliminary data.</text>
</comment>
<protein>
    <submittedName>
        <fullName evidence="1">GNAT family N-acetyltransferase</fullName>
        <ecNumber evidence="1">2.3.1.-</ecNumber>
    </submittedName>
</protein>
<name>A0ABT8R6K5_9BACT</name>
<keyword evidence="2" id="KW-1185">Reference proteome</keyword>
<accession>A0ABT8R6K5</accession>
<keyword evidence="1" id="KW-0808">Transferase</keyword>
<sequence>MLITSVKNAIIYEILTEKDYEGTVLCAASTFVAGEPMVTVLDIAKKDFLYFSEIFVRKAIADGLSVIAKDAVTGQVVGCMISEDFVTDPPQGIELVAPSLGPIFHMLGTLDERYKEHHSVKQGEIYHQFMLGVLSTYAGKGIGHRLTIESERLAKAKRYKAIMCEVTGPVSQHIFLNQLGYKEVDAIAYHDFVYEGQHIFKHITACESCKLIYKAI</sequence>
<keyword evidence="1" id="KW-0012">Acyltransferase</keyword>
<evidence type="ECO:0000313" key="2">
    <source>
        <dbReference type="Proteomes" id="UP001168528"/>
    </source>
</evidence>
<dbReference type="EMBL" id="JAUKPO010000006">
    <property type="protein sequence ID" value="MDO1447296.1"/>
    <property type="molecule type" value="Genomic_DNA"/>
</dbReference>
<dbReference type="Gene3D" id="3.40.630.30">
    <property type="match status" value="1"/>
</dbReference>
<dbReference type="PANTHER" id="PTHR20905:SF1">
    <property type="entry name" value="AT07410P-RELATED"/>
    <property type="match status" value="1"/>
</dbReference>
<dbReference type="EC" id="2.3.1.-" evidence="1"/>
<organism evidence="1 2">
    <name type="scientific">Rhodocytophaga aerolata</name>
    <dbReference type="NCBI Taxonomy" id="455078"/>
    <lineage>
        <taxon>Bacteria</taxon>
        <taxon>Pseudomonadati</taxon>
        <taxon>Bacteroidota</taxon>
        <taxon>Cytophagia</taxon>
        <taxon>Cytophagales</taxon>
        <taxon>Rhodocytophagaceae</taxon>
        <taxon>Rhodocytophaga</taxon>
    </lineage>
</organism>
<dbReference type="GO" id="GO:0016746">
    <property type="term" value="F:acyltransferase activity"/>
    <property type="evidence" value="ECO:0007669"/>
    <property type="project" value="UniProtKB-KW"/>
</dbReference>